<reference evidence="3" key="1">
    <citation type="submission" date="2023-03" db="EMBL/GenBank/DDBJ databases">
        <title>Massive genome expansion in bonnet fungi (Mycena s.s.) driven by repeated elements and novel gene families across ecological guilds.</title>
        <authorList>
            <consortium name="Lawrence Berkeley National Laboratory"/>
            <person name="Harder C.B."/>
            <person name="Miyauchi S."/>
            <person name="Viragh M."/>
            <person name="Kuo A."/>
            <person name="Thoen E."/>
            <person name="Andreopoulos B."/>
            <person name="Lu D."/>
            <person name="Skrede I."/>
            <person name="Drula E."/>
            <person name="Henrissat B."/>
            <person name="Morin E."/>
            <person name="Kohler A."/>
            <person name="Barry K."/>
            <person name="LaButti K."/>
            <person name="Morin E."/>
            <person name="Salamov A."/>
            <person name="Lipzen A."/>
            <person name="Mereny Z."/>
            <person name="Hegedus B."/>
            <person name="Baldrian P."/>
            <person name="Stursova M."/>
            <person name="Weitz H."/>
            <person name="Taylor A."/>
            <person name="Grigoriev I.V."/>
            <person name="Nagy L.G."/>
            <person name="Martin F."/>
            <person name="Kauserud H."/>
        </authorList>
    </citation>
    <scope>NUCLEOTIDE SEQUENCE</scope>
    <source>
        <strain evidence="3">CBHHK002</strain>
    </source>
</reference>
<evidence type="ECO:0000256" key="1">
    <source>
        <dbReference type="ARBA" id="ARBA00022741"/>
    </source>
</evidence>
<dbReference type="Gene3D" id="3.40.50.300">
    <property type="entry name" value="P-loop containing nucleotide triphosphate hydrolases"/>
    <property type="match status" value="1"/>
</dbReference>
<dbReference type="EMBL" id="JARIHO010000006">
    <property type="protein sequence ID" value="KAJ7359153.1"/>
    <property type="molecule type" value="Genomic_DNA"/>
</dbReference>
<keyword evidence="1" id="KW-0547">Nucleotide-binding</keyword>
<dbReference type="InterPro" id="IPR003578">
    <property type="entry name" value="Small_GTPase_Rho"/>
</dbReference>
<dbReference type="Pfam" id="PF00071">
    <property type="entry name" value="Ras"/>
    <property type="match status" value="2"/>
</dbReference>
<name>A0AAD7AHQ0_9AGAR</name>
<comment type="caution">
    <text evidence="3">The sequence shown here is derived from an EMBL/GenBank/DDBJ whole genome shotgun (WGS) entry which is preliminary data.</text>
</comment>
<gene>
    <name evidence="3" type="ORF">DFH08DRAFT_952324</name>
</gene>
<dbReference type="GO" id="GO:0005525">
    <property type="term" value="F:GTP binding"/>
    <property type="evidence" value="ECO:0007669"/>
    <property type="project" value="UniProtKB-KW"/>
</dbReference>
<organism evidence="3 4">
    <name type="scientific">Mycena albidolilacea</name>
    <dbReference type="NCBI Taxonomy" id="1033008"/>
    <lineage>
        <taxon>Eukaryota</taxon>
        <taxon>Fungi</taxon>
        <taxon>Dikarya</taxon>
        <taxon>Basidiomycota</taxon>
        <taxon>Agaricomycotina</taxon>
        <taxon>Agaricomycetes</taxon>
        <taxon>Agaricomycetidae</taxon>
        <taxon>Agaricales</taxon>
        <taxon>Marasmiineae</taxon>
        <taxon>Mycenaceae</taxon>
        <taxon>Mycena</taxon>
    </lineage>
</organism>
<dbReference type="PRINTS" id="PR00449">
    <property type="entry name" value="RASTRNSFRMNG"/>
</dbReference>
<dbReference type="Proteomes" id="UP001218218">
    <property type="component" value="Unassembled WGS sequence"/>
</dbReference>
<accession>A0AAD7AHQ0</accession>
<protein>
    <submittedName>
        <fullName evidence="3">GTP binding protein Cdc42</fullName>
    </submittedName>
</protein>
<dbReference type="PANTHER" id="PTHR24072">
    <property type="entry name" value="RHO FAMILY GTPASE"/>
    <property type="match status" value="1"/>
</dbReference>
<dbReference type="SUPFAM" id="SSF52540">
    <property type="entry name" value="P-loop containing nucleoside triphosphate hydrolases"/>
    <property type="match status" value="1"/>
</dbReference>
<dbReference type="AlphaFoldDB" id="A0AAD7AHQ0"/>
<sequence length="170" mass="18377">MNYLKLVVVGDNLVGKTCLLISYVIQKFPEYIPTNFDPGSINIKVGDDIYCLAFFEASFSSHISGNTYPSDEVLIAHVVSKYPGEVASGTAALLPRVAVIVVATQIDLRADEQTVQNMARGGQLPVTISQGEKLARDVGAAKYVECSTKTLEGVASVLMRPFLQPSIPRQ</sequence>
<dbReference type="GO" id="GO:0007264">
    <property type="term" value="P:small GTPase-mediated signal transduction"/>
    <property type="evidence" value="ECO:0007669"/>
    <property type="project" value="InterPro"/>
</dbReference>
<keyword evidence="4" id="KW-1185">Reference proteome</keyword>
<evidence type="ECO:0000256" key="2">
    <source>
        <dbReference type="ARBA" id="ARBA00023134"/>
    </source>
</evidence>
<dbReference type="GO" id="GO:0003924">
    <property type="term" value="F:GTPase activity"/>
    <property type="evidence" value="ECO:0007669"/>
    <property type="project" value="InterPro"/>
</dbReference>
<dbReference type="InterPro" id="IPR001806">
    <property type="entry name" value="Small_GTPase"/>
</dbReference>
<proteinExistence type="predicted"/>
<dbReference type="SMART" id="SM00173">
    <property type="entry name" value="RAS"/>
    <property type="match status" value="1"/>
</dbReference>
<dbReference type="InterPro" id="IPR027417">
    <property type="entry name" value="P-loop_NTPase"/>
</dbReference>
<evidence type="ECO:0000313" key="4">
    <source>
        <dbReference type="Proteomes" id="UP001218218"/>
    </source>
</evidence>
<keyword evidence="2" id="KW-0342">GTP-binding</keyword>
<evidence type="ECO:0000313" key="3">
    <source>
        <dbReference type="EMBL" id="KAJ7359153.1"/>
    </source>
</evidence>
<dbReference type="SMART" id="SM00174">
    <property type="entry name" value="RHO"/>
    <property type="match status" value="1"/>
</dbReference>